<gene>
    <name evidence="8" type="ORF">UX05_C0008G0007</name>
</gene>
<keyword evidence="6" id="KW-0051">Antiviral defense</keyword>
<sequence>MGRNKMVVAKKQASAKAMLKYVADNLSILFPLTKKGSYRLKYARLPDWEDYLPASVYLAADKLERRGLVEKISTSEGIIVKITDQGKKQTLKYDLLKLSSPKSAWDGQWRLVFFDIAEIDRKKRDSLRMYLRNLGMELMQESVFVSPYDIFDQVSYLREVLDVPNGVKFAKLSWIENQDELKQIFEI</sequence>
<evidence type="ECO:0000259" key="7">
    <source>
        <dbReference type="Pfam" id="PF20803"/>
    </source>
</evidence>
<keyword evidence="2" id="KW-0479">Metal-binding</keyword>
<evidence type="ECO:0000256" key="2">
    <source>
        <dbReference type="ARBA" id="ARBA00022723"/>
    </source>
</evidence>
<evidence type="ECO:0000256" key="1">
    <source>
        <dbReference type="ARBA" id="ARBA00022722"/>
    </source>
</evidence>
<dbReference type="Gene3D" id="3.30.70.2650">
    <property type="match status" value="1"/>
</dbReference>
<comment type="caution">
    <text evidence="8">The sequence shown here is derived from an EMBL/GenBank/DDBJ whole genome shotgun (WGS) entry which is preliminary data.</text>
</comment>
<dbReference type="Proteomes" id="UP000034264">
    <property type="component" value="Unassembled WGS sequence"/>
</dbReference>
<dbReference type="SUPFAM" id="SSF143430">
    <property type="entry name" value="TTP0101/SSO1404-like"/>
    <property type="match status" value="1"/>
</dbReference>
<dbReference type="AlphaFoldDB" id="A0A0G1Q249"/>
<evidence type="ECO:0000256" key="5">
    <source>
        <dbReference type="ARBA" id="ARBA00022842"/>
    </source>
</evidence>
<protein>
    <recommendedName>
        <fullName evidence="7">Transcriptional repressor PaaX-like central Cas2-like domain-containing protein</fullName>
    </recommendedName>
</protein>
<evidence type="ECO:0000256" key="6">
    <source>
        <dbReference type="ARBA" id="ARBA00023118"/>
    </source>
</evidence>
<keyword evidence="1" id="KW-0540">Nuclease</keyword>
<dbReference type="NCBIfam" id="TIGR01573">
    <property type="entry name" value="cas2"/>
    <property type="match status" value="1"/>
</dbReference>
<reference evidence="8 9" key="1">
    <citation type="journal article" date="2015" name="Nature">
        <title>rRNA introns, odd ribosomes, and small enigmatic genomes across a large radiation of phyla.</title>
        <authorList>
            <person name="Brown C.T."/>
            <person name="Hug L.A."/>
            <person name="Thomas B.C."/>
            <person name="Sharon I."/>
            <person name="Castelle C.J."/>
            <person name="Singh A."/>
            <person name="Wilkins M.J."/>
            <person name="Williams K.H."/>
            <person name="Banfield J.F."/>
        </authorList>
    </citation>
    <scope>NUCLEOTIDE SEQUENCE [LARGE SCALE GENOMIC DNA]</scope>
</reference>
<dbReference type="InterPro" id="IPR048846">
    <property type="entry name" value="PaaX-like_central"/>
</dbReference>
<keyword evidence="4" id="KW-0378">Hydrolase</keyword>
<name>A0A0G1Q249_9BACT</name>
<dbReference type="GO" id="GO:0043571">
    <property type="term" value="P:maintenance of CRISPR repeat elements"/>
    <property type="evidence" value="ECO:0007669"/>
    <property type="project" value="InterPro"/>
</dbReference>
<dbReference type="Pfam" id="PF20803">
    <property type="entry name" value="PaaX_M"/>
    <property type="match status" value="1"/>
</dbReference>
<dbReference type="EMBL" id="LCKS01000008">
    <property type="protein sequence ID" value="KKU02730.1"/>
    <property type="molecule type" value="Genomic_DNA"/>
</dbReference>
<dbReference type="InterPro" id="IPR021127">
    <property type="entry name" value="CRISPR_associated_Cas2"/>
</dbReference>
<organism evidence="8 9">
    <name type="scientific">Candidatus Amesbacteria bacterium GW2011_GWC2_45_19</name>
    <dbReference type="NCBI Taxonomy" id="1618366"/>
    <lineage>
        <taxon>Bacteria</taxon>
        <taxon>Candidatus Amesiibacteriota</taxon>
    </lineage>
</organism>
<evidence type="ECO:0000256" key="3">
    <source>
        <dbReference type="ARBA" id="ARBA00022759"/>
    </source>
</evidence>
<feature type="domain" description="Transcriptional repressor PaaX-like central Cas2-like" evidence="7">
    <location>
        <begin position="103"/>
        <end position="173"/>
    </location>
</feature>
<proteinExistence type="predicted"/>
<keyword evidence="5" id="KW-0460">Magnesium</keyword>
<evidence type="ECO:0000313" key="9">
    <source>
        <dbReference type="Proteomes" id="UP000034264"/>
    </source>
</evidence>
<evidence type="ECO:0000256" key="4">
    <source>
        <dbReference type="ARBA" id="ARBA00022801"/>
    </source>
</evidence>
<keyword evidence="3" id="KW-0255">Endonuclease</keyword>
<accession>A0A0G1Q249</accession>
<evidence type="ECO:0000313" key="8">
    <source>
        <dbReference type="EMBL" id="KKU02730.1"/>
    </source>
</evidence>
<dbReference type="GO" id="GO:0004521">
    <property type="term" value="F:RNA endonuclease activity"/>
    <property type="evidence" value="ECO:0007669"/>
    <property type="project" value="InterPro"/>
</dbReference>